<dbReference type="RefSeq" id="WP_021705595.1">
    <property type="nucleotide sequence ID" value="NZ_BATJ01000008.1"/>
</dbReference>
<comment type="subcellular location">
    <subcellularLocation>
        <location evidence="1">Cell outer membrane</location>
    </subcellularLocation>
</comment>
<dbReference type="InterPro" id="IPR036737">
    <property type="entry name" value="OmpA-like_sf"/>
</dbReference>
<gene>
    <name evidence="8" type="ORF">VPR01S_08_02070</name>
</gene>
<evidence type="ECO:0000256" key="1">
    <source>
        <dbReference type="ARBA" id="ARBA00004442"/>
    </source>
</evidence>
<dbReference type="Pfam" id="PF00691">
    <property type="entry name" value="OmpA"/>
    <property type="match status" value="1"/>
</dbReference>
<dbReference type="InterPro" id="IPR050330">
    <property type="entry name" value="Bact_OuterMem_StrucFunc"/>
</dbReference>
<sequence>MNKLLLPALIASLVVASNANAEDEYEYTPTPEATQVSDLQDDDNDGVVNARDLCPETPEGAEIDNNGCELYINQSEQLQLHILFANDSSVIEPLFYRQIDEMADFMKEYPETKIEIQGYASKVGSANHNLALSKRRATAVEQVLLREGVEPNRVKIVGYGDTHLSEIGTDETSHAMNRKVVARVVGHKGTYKKEWTIFTKRGQ</sequence>
<proteinExistence type="predicted"/>
<name>U3BCX8_VIBPR</name>
<protein>
    <recommendedName>
        <fullName evidence="7">OmpA-like domain-containing protein</fullName>
    </recommendedName>
</protein>
<dbReference type="EMBL" id="BATJ01000008">
    <property type="protein sequence ID" value="GAD67624.1"/>
    <property type="molecule type" value="Genomic_DNA"/>
</dbReference>
<feature type="region of interest" description="Disordered" evidence="5">
    <location>
        <begin position="22"/>
        <end position="44"/>
    </location>
</feature>
<feature type="domain" description="OmpA-like" evidence="7">
    <location>
        <begin position="71"/>
        <end position="188"/>
    </location>
</feature>
<evidence type="ECO:0000313" key="9">
    <source>
        <dbReference type="Proteomes" id="UP000016570"/>
    </source>
</evidence>
<comment type="caution">
    <text evidence="8">The sequence shown here is derived from an EMBL/GenBank/DDBJ whole genome shotgun (WGS) entry which is preliminary data.</text>
</comment>
<evidence type="ECO:0000256" key="6">
    <source>
        <dbReference type="SAM" id="SignalP"/>
    </source>
</evidence>
<evidence type="ECO:0000256" key="2">
    <source>
        <dbReference type="ARBA" id="ARBA00023136"/>
    </source>
</evidence>
<accession>U3BCX8</accession>
<keyword evidence="9" id="KW-1185">Reference proteome</keyword>
<evidence type="ECO:0000313" key="8">
    <source>
        <dbReference type="EMBL" id="GAD67624.1"/>
    </source>
</evidence>
<dbReference type="PANTHER" id="PTHR30329:SF21">
    <property type="entry name" value="LIPOPROTEIN YIAD-RELATED"/>
    <property type="match status" value="1"/>
</dbReference>
<dbReference type="PROSITE" id="PS51123">
    <property type="entry name" value="OMPA_2"/>
    <property type="match status" value="1"/>
</dbReference>
<keyword evidence="3" id="KW-0998">Cell outer membrane</keyword>
<organism evidence="8 9">
    <name type="scientific">Vibrio proteolyticus NBRC 13287</name>
    <dbReference type="NCBI Taxonomy" id="1219065"/>
    <lineage>
        <taxon>Bacteria</taxon>
        <taxon>Pseudomonadati</taxon>
        <taxon>Pseudomonadota</taxon>
        <taxon>Gammaproteobacteria</taxon>
        <taxon>Vibrionales</taxon>
        <taxon>Vibrionaceae</taxon>
        <taxon>Vibrio</taxon>
    </lineage>
</organism>
<dbReference type="STRING" id="1219065.VPR01S_08_02070"/>
<dbReference type="PRINTS" id="PR01021">
    <property type="entry name" value="OMPADOMAIN"/>
</dbReference>
<evidence type="ECO:0000256" key="4">
    <source>
        <dbReference type="PROSITE-ProRule" id="PRU00473"/>
    </source>
</evidence>
<evidence type="ECO:0000259" key="7">
    <source>
        <dbReference type="PROSITE" id="PS51123"/>
    </source>
</evidence>
<dbReference type="Gene3D" id="3.30.1330.60">
    <property type="entry name" value="OmpA-like domain"/>
    <property type="match status" value="1"/>
</dbReference>
<dbReference type="PANTHER" id="PTHR30329">
    <property type="entry name" value="STATOR ELEMENT OF FLAGELLAR MOTOR COMPLEX"/>
    <property type="match status" value="1"/>
</dbReference>
<dbReference type="Proteomes" id="UP000016570">
    <property type="component" value="Unassembled WGS sequence"/>
</dbReference>
<evidence type="ECO:0000256" key="3">
    <source>
        <dbReference type="ARBA" id="ARBA00023237"/>
    </source>
</evidence>
<reference evidence="8 9" key="1">
    <citation type="submission" date="2013-09" db="EMBL/GenBank/DDBJ databases">
        <title>Whole genome shotgun sequence of Vibrio proteolyticus NBRC 13287.</title>
        <authorList>
            <person name="Isaki S."/>
            <person name="Hosoyama A."/>
            <person name="Numata M."/>
            <person name="Hashimoto M."/>
            <person name="Hosoyama Y."/>
            <person name="Tsuchikane K."/>
            <person name="Noguchi M."/>
            <person name="Hirakata S."/>
            <person name="Ichikawa N."/>
            <person name="Ohji S."/>
            <person name="Yamazoe A."/>
            <person name="Fujita N."/>
        </authorList>
    </citation>
    <scope>NUCLEOTIDE SEQUENCE [LARGE SCALE GENOMIC DNA]</scope>
    <source>
        <strain evidence="8 9">NBRC 13287</strain>
    </source>
</reference>
<dbReference type="GO" id="GO:0009279">
    <property type="term" value="C:cell outer membrane"/>
    <property type="evidence" value="ECO:0007669"/>
    <property type="project" value="UniProtKB-SubCell"/>
</dbReference>
<dbReference type="CDD" id="cd07185">
    <property type="entry name" value="OmpA_C-like"/>
    <property type="match status" value="1"/>
</dbReference>
<keyword evidence="2 4" id="KW-0472">Membrane</keyword>
<dbReference type="AlphaFoldDB" id="U3BCX8"/>
<feature type="signal peptide" evidence="6">
    <location>
        <begin position="1"/>
        <end position="21"/>
    </location>
</feature>
<dbReference type="SUPFAM" id="SSF103088">
    <property type="entry name" value="OmpA-like"/>
    <property type="match status" value="1"/>
</dbReference>
<dbReference type="eggNOG" id="COG2885">
    <property type="taxonomic scope" value="Bacteria"/>
</dbReference>
<keyword evidence="6" id="KW-0732">Signal</keyword>
<dbReference type="InterPro" id="IPR006664">
    <property type="entry name" value="OMP_bac"/>
</dbReference>
<dbReference type="InterPro" id="IPR006665">
    <property type="entry name" value="OmpA-like"/>
</dbReference>
<evidence type="ECO:0000256" key="5">
    <source>
        <dbReference type="SAM" id="MobiDB-lite"/>
    </source>
</evidence>
<feature type="chain" id="PRO_5004640197" description="OmpA-like domain-containing protein" evidence="6">
    <location>
        <begin position="22"/>
        <end position="203"/>
    </location>
</feature>